<protein>
    <submittedName>
        <fullName evidence="8">Putative prolyl 4-hydroxylase 7</fullName>
    </submittedName>
</protein>
<dbReference type="PANTHER" id="PTHR10869:SF246">
    <property type="entry name" value="TRANSMEMBRANE PROLYL 4-HYDROXYLASE"/>
    <property type="match status" value="1"/>
</dbReference>
<evidence type="ECO:0000259" key="7">
    <source>
        <dbReference type="SMART" id="SM00702"/>
    </source>
</evidence>
<evidence type="ECO:0000313" key="9">
    <source>
        <dbReference type="Proteomes" id="UP000186817"/>
    </source>
</evidence>
<evidence type="ECO:0000313" key="8">
    <source>
        <dbReference type="EMBL" id="OLQ05014.1"/>
    </source>
</evidence>
<feature type="region of interest" description="Disordered" evidence="6">
    <location>
        <begin position="140"/>
        <end position="166"/>
    </location>
</feature>
<feature type="domain" description="Prolyl 4-hydroxylase alpha subunit" evidence="7">
    <location>
        <begin position="218"/>
        <end position="445"/>
    </location>
</feature>
<dbReference type="GO" id="GO:0031418">
    <property type="term" value="F:L-ascorbic acid binding"/>
    <property type="evidence" value="ECO:0007669"/>
    <property type="project" value="InterPro"/>
</dbReference>
<dbReference type="EMBL" id="LSRX01000196">
    <property type="protein sequence ID" value="OLQ05014.1"/>
    <property type="molecule type" value="Genomic_DNA"/>
</dbReference>
<evidence type="ECO:0000256" key="1">
    <source>
        <dbReference type="ARBA" id="ARBA00001961"/>
    </source>
</evidence>
<proteinExistence type="predicted"/>
<name>A0A1Q9EC50_SYMMI</name>
<dbReference type="GO" id="GO:0005506">
    <property type="term" value="F:iron ion binding"/>
    <property type="evidence" value="ECO:0007669"/>
    <property type="project" value="InterPro"/>
</dbReference>
<gene>
    <name evidence="8" type="primary">P4H7</name>
    <name evidence="8" type="ORF">AK812_SmicGene11839</name>
</gene>
<keyword evidence="3" id="KW-0223">Dioxygenase</keyword>
<dbReference type="GO" id="GO:0004656">
    <property type="term" value="F:procollagen-proline 4-dioxygenase activity"/>
    <property type="evidence" value="ECO:0007669"/>
    <property type="project" value="TreeGrafter"/>
</dbReference>
<keyword evidence="5" id="KW-0408">Iron</keyword>
<dbReference type="SMART" id="SM00702">
    <property type="entry name" value="P4Hc"/>
    <property type="match status" value="1"/>
</dbReference>
<feature type="compositionally biased region" description="Gly residues" evidence="6">
    <location>
        <begin position="146"/>
        <end position="162"/>
    </location>
</feature>
<comment type="caution">
    <text evidence="8">The sequence shown here is derived from an EMBL/GenBank/DDBJ whole genome shotgun (WGS) entry which is preliminary data.</text>
</comment>
<sequence>MLASSLLDHRSIAASSDGFSYNAAMAAADRGAWPVSLAYFAQAKKLPVSMITCSTCISPHQLLQRCMGAGLEYASELLAILGTLREDPTQVTLNAAISALGKGFTTWADAGPGSPASNKAKAPTFLRDHKTSAMLTSALRKRRGAAEGGGDGAATEGDGGGADAAVGRRRKPRTILGSLVRLCIGAAFALYIQRRNVEFDESSVPAPEEDFHVVEKGDNIAEYEAFLSDAEVKYLLAFVEGVGWGASSAPGAQLPVEGYIAAARMDPVISRIEKRIANITGVPAHPHEDILSIVRTNPRNLEPRGGYFPPAGLRHDSDSRPHRSWTLLVFLEVPEEGGRIIFPVAGPAPRDGEQSERHRQFHRGLQEQFGGAKQNYSRSVRFDPSMEHPFMDLIEESCRGSYGVAVTPKPGSALLFPSDSASRRTWYGECNVINGSKVTLQKYKELPLAQRDPEDPVPPYQPWRFE</sequence>
<feature type="region of interest" description="Disordered" evidence="6">
    <location>
        <begin position="447"/>
        <end position="466"/>
    </location>
</feature>
<accession>A0A1Q9EC50</accession>
<evidence type="ECO:0000256" key="4">
    <source>
        <dbReference type="ARBA" id="ARBA00023002"/>
    </source>
</evidence>
<evidence type="ECO:0000256" key="5">
    <source>
        <dbReference type="ARBA" id="ARBA00023004"/>
    </source>
</evidence>
<feature type="compositionally biased region" description="Pro residues" evidence="6">
    <location>
        <begin position="456"/>
        <end position="466"/>
    </location>
</feature>
<keyword evidence="4" id="KW-0560">Oxidoreductase</keyword>
<dbReference type="GO" id="GO:0005783">
    <property type="term" value="C:endoplasmic reticulum"/>
    <property type="evidence" value="ECO:0007669"/>
    <property type="project" value="TreeGrafter"/>
</dbReference>
<comment type="cofactor">
    <cofactor evidence="1">
        <name>L-ascorbate</name>
        <dbReference type="ChEBI" id="CHEBI:38290"/>
    </cofactor>
</comment>
<keyword evidence="2" id="KW-0479">Metal-binding</keyword>
<evidence type="ECO:0000256" key="3">
    <source>
        <dbReference type="ARBA" id="ARBA00022964"/>
    </source>
</evidence>
<dbReference type="AlphaFoldDB" id="A0A1Q9EC50"/>
<dbReference type="Proteomes" id="UP000186817">
    <property type="component" value="Unassembled WGS sequence"/>
</dbReference>
<organism evidence="8 9">
    <name type="scientific">Symbiodinium microadriaticum</name>
    <name type="common">Dinoflagellate</name>
    <name type="synonym">Zooxanthella microadriatica</name>
    <dbReference type="NCBI Taxonomy" id="2951"/>
    <lineage>
        <taxon>Eukaryota</taxon>
        <taxon>Sar</taxon>
        <taxon>Alveolata</taxon>
        <taxon>Dinophyceae</taxon>
        <taxon>Suessiales</taxon>
        <taxon>Symbiodiniaceae</taxon>
        <taxon>Symbiodinium</taxon>
    </lineage>
</organism>
<dbReference type="Gene3D" id="2.60.120.620">
    <property type="entry name" value="q2cbj1_9rhob like domain"/>
    <property type="match status" value="1"/>
</dbReference>
<evidence type="ECO:0000256" key="2">
    <source>
        <dbReference type="ARBA" id="ARBA00022723"/>
    </source>
</evidence>
<reference evidence="8 9" key="1">
    <citation type="submission" date="2016-02" db="EMBL/GenBank/DDBJ databases">
        <title>Genome analysis of coral dinoflagellate symbionts highlights evolutionary adaptations to a symbiotic lifestyle.</title>
        <authorList>
            <person name="Aranda M."/>
            <person name="Li Y."/>
            <person name="Liew Y.J."/>
            <person name="Baumgarten S."/>
            <person name="Simakov O."/>
            <person name="Wilson M."/>
            <person name="Piel J."/>
            <person name="Ashoor H."/>
            <person name="Bougouffa S."/>
            <person name="Bajic V.B."/>
            <person name="Ryu T."/>
            <person name="Ravasi T."/>
            <person name="Bayer T."/>
            <person name="Micklem G."/>
            <person name="Kim H."/>
            <person name="Bhak J."/>
            <person name="Lajeunesse T.C."/>
            <person name="Voolstra C.R."/>
        </authorList>
    </citation>
    <scope>NUCLEOTIDE SEQUENCE [LARGE SCALE GENOMIC DNA]</scope>
    <source>
        <strain evidence="8 9">CCMP2467</strain>
    </source>
</reference>
<dbReference type="InterPro" id="IPR045054">
    <property type="entry name" value="P4HA-like"/>
</dbReference>
<dbReference type="PANTHER" id="PTHR10869">
    <property type="entry name" value="PROLYL 4-HYDROXYLASE ALPHA SUBUNIT"/>
    <property type="match status" value="1"/>
</dbReference>
<keyword evidence="9" id="KW-1185">Reference proteome</keyword>
<evidence type="ECO:0000256" key="6">
    <source>
        <dbReference type="SAM" id="MobiDB-lite"/>
    </source>
</evidence>
<dbReference type="OrthoDB" id="431781at2759"/>
<dbReference type="InterPro" id="IPR006620">
    <property type="entry name" value="Pro_4_hyd_alph"/>
</dbReference>